<protein>
    <submittedName>
        <fullName evidence="2">Uncharacterized protein</fullName>
    </submittedName>
</protein>
<evidence type="ECO:0000256" key="1">
    <source>
        <dbReference type="SAM" id="MobiDB-lite"/>
    </source>
</evidence>
<feature type="non-terminal residue" evidence="2">
    <location>
        <position position="1"/>
    </location>
</feature>
<comment type="caution">
    <text evidence="2">The sequence shown here is derived from an EMBL/GenBank/DDBJ whole genome shotgun (WGS) entry which is preliminary data.</text>
</comment>
<dbReference type="EMBL" id="CAJOBH010004535">
    <property type="protein sequence ID" value="CAF3993584.1"/>
    <property type="molecule type" value="Genomic_DNA"/>
</dbReference>
<gene>
    <name evidence="2" type="ORF">BYL167_LOCUS13291</name>
</gene>
<accession>A0A8S2NEU2</accession>
<evidence type="ECO:0000313" key="2">
    <source>
        <dbReference type="EMBL" id="CAF3993584.1"/>
    </source>
</evidence>
<name>A0A8S2NEU2_9BILA</name>
<sequence>CKSIMRPYMYTGYPNRNVAAMPVDYRAQPLSYPPIAVPPRYRPGYPGMPSTQTYPYYPNGINPVKSNDANNEIMNGIISNNNSRDLIHEKGSKYKLSNIYRIQKTKPAIHKDDSSEDESKKKIPVTIPIVVTQQPIVAPVQRKASSSTSSSSSSSYSGCSTCSHCSTCSNCSCTECRTKENGVFYDDCPACRVDRERQQTKQQNCK</sequence>
<proteinExistence type="predicted"/>
<feature type="region of interest" description="Disordered" evidence="1">
    <location>
        <begin position="138"/>
        <end position="158"/>
    </location>
</feature>
<reference evidence="2" key="1">
    <citation type="submission" date="2021-02" db="EMBL/GenBank/DDBJ databases">
        <authorList>
            <person name="Nowell W R."/>
        </authorList>
    </citation>
    <scope>NUCLEOTIDE SEQUENCE</scope>
</reference>
<organism evidence="2 3">
    <name type="scientific">Rotaria magnacalcarata</name>
    <dbReference type="NCBI Taxonomy" id="392030"/>
    <lineage>
        <taxon>Eukaryota</taxon>
        <taxon>Metazoa</taxon>
        <taxon>Spiralia</taxon>
        <taxon>Gnathifera</taxon>
        <taxon>Rotifera</taxon>
        <taxon>Eurotatoria</taxon>
        <taxon>Bdelloidea</taxon>
        <taxon>Philodinida</taxon>
        <taxon>Philodinidae</taxon>
        <taxon>Rotaria</taxon>
    </lineage>
</organism>
<dbReference type="AlphaFoldDB" id="A0A8S2NEU2"/>
<dbReference type="Proteomes" id="UP000681967">
    <property type="component" value="Unassembled WGS sequence"/>
</dbReference>
<evidence type="ECO:0000313" key="3">
    <source>
        <dbReference type="Proteomes" id="UP000681967"/>
    </source>
</evidence>
<feature type="compositionally biased region" description="Low complexity" evidence="1">
    <location>
        <begin position="145"/>
        <end position="158"/>
    </location>
</feature>